<dbReference type="Proteomes" id="UP000214353">
    <property type="component" value="Segment"/>
</dbReference>
<dbReference type="KEGG" id="vg:5141878"/>
<keyword evidence="2" id="KW-1185">Reference proteome</keyword>
<reference evidence="1 2" key="1">
    <citation type="journal article" date="2009" name="BMC Genomics">
        <title>Genomic sequence, organization and characteristics of a new nucleopolyhedrovirus isolated from Clanis bilineata larva.</title>
        <authorList>
            <person name="Zhu S.Y."/>
            <person name="Yi J.P."/>
            <person name="Shen W.D."/>
            <person name="Wang L.Q."/>
            <person name="He H.G."/>
            <person name="Wang Y."/>
            <person name="Li B."/>
            <person name="Wang W.B."/>
        </authorList>
    </citation>
    <scope>NUCLEOTIDE SEQUENCE [LARGE SCALE GENOMIC DNA]</scope>
    <source>
        <strain evidence="1">DZ1</strain>
    </source>
</reference>
<dbReference type="RefSeq" id="YP_717595.1">
    <property type="nucleotide sequence ID" value="NC_008293.1"/>
</dbReference>
<organism evidence="1 2">
    <name type="scientific">Clanis bilineata nucleopolyhedrovirus</name>
    <dbReference type="NCBI Taxonomy" id="1307957"/>
    <lineage>
        <taxon>Viruses</taxon>
        <taxon>Viruses incertae sedis</taxon>
        <taxon>Naldaviricetes</taxon>
        <taxon>Lefavirales</taxon>
        <taxon>Baculoviridae</taxon>
        <taxon>Alphabaculovirus</taxon>
        <taxon>Alphabaculovirus clabilineatae</taxon>
    </lineage>
</organism>
<accession>Q0N443</accession>
<evidence type="ECO:0000313" key="1">
    <source>
        <dbReference type="EMBL" id="ABF47400.1"/>
    </source>
</evidence>
<dbReference type="GeneID" id="5141878"/>
<evidence type="ECO:0000313" key="2">
    <source>
        <dbReference type="Proteomes" id="UP000214353"/>
    </source>
</evidence>
<name>Q0N443_9ABAC</name>
<dbReference type="EMBL" id="DQ504428">
    <property type="protein sequence ID" value="ABF47400.1"/>
    <property type="molecule type" value="Genomic_DNA"/>
</dbReference>
<proteinExistence type="predicted"/>
<sequence>METLVNMCLRKINNKVYTKLPWLVKINVCQCFHCNHYYVPQIPEQQVCWRCEYCLVCRSKKYNYLKNVIHATDTTDMPCASKIKPSAKRTQRIYLLNQINRRICKYKCVRKRKCLKMYMHGRCNDIKCEKNLKFCMMCHKYCELPLSTNIYIKTQIYARHICQLCAMSITECHGCFKSKHLNLFDFLNLNHELDNPMNYNFVEFYYHYADELKLLCRRCQPTRCSCCKEVDCTCVRCKCSCNRKIKDFVKRIEFEQKNNIRRLEEDSNSIDMDTNVDAIFYKKYKYEYASDDNCRRGYCCFQEIESYPIQENDTTSEDTTSEDEGDYHL</sequence>
<protein>
    <submittedName>
        <fullName evidence="1">Ac70-like protein</fullName>
    </submittedName>
</protein>